<protein>
    <submittedName>
        <fullName evidence="2">Ribosomal_L18A domain-containing protein</fullName>
    </submittedName>
</protein>
<accession>A0A1I7YJD4</accession>
<dbReference type="AlphaFoldDB" id="A0A1I7YJD4"/>
<organism evidence="1 2">
    <name type="scientific">Steinernema glaseri</name>
    <dbReference type="NCBI Taxonomy" id="37863"/>
    <lineage>
        <taxon>Eukaryota</taxon>
        <taxon>Metazoa</taxon>
        <taxon>Ecdysozoa</taxon>
        <taxon>Nematoda</taxon>
        <taxon>Chromadorea</taxon>
        <taxon>Rhabditida</taxon>
        <taxon>Tylenchina</taxon>
        <taxon>Panagrolaimomorpha</taxon>
        <taxon>Strongyloidoidea</taxon>
        <taxon>Steinernematidae</taxon>
        <taxon>Steinernema</taxon>
    </lineage>
</organism>
<name>A0A1I7YJD4_9BILA</name>
<proteinExistence type="predicted"/>
<dbReference type="Proteomes" id="UP000095287">
    <property type="component" value="Unplaced"/>
</dbReference>
<reference evidence="2" key="1">
    <citation type="submission" date="2016-11" db="UniProtKB">
        <authorList>
            <consortium name="WormBaseParasite"/>
        </authorList>
    </citation>
    <scope>IDENTIFICATION</scope>
</reference>
<keyword evidence="1" id="KW-1185">Reference proteome</keyword>
<evidence type="ECO:0000313" key="2">
    <source>
        <dbReference type="WBParaSite" id="L893_g16970.t1"/>
    </source>
</evidence>
<sequence length="86" mass="10330">MEPTKQFSEPVVGLLNKAVLWAKFSSTSWECETRNLTFYPANNIRKYARWTMHNKCLRGLPQRRQSVLFLFCPFKRFFREVARARK</sequence>
<dbReference type="WBParaSite" id="L893_g16970.t1">
    <property type="protein sequence ID" value="L893_g16970.t1"/>
    <property type="gene ID" value="L893_g16970"/>
</dbReference>
<evidence type="ECO:0000313" key="1">
    <source>
        <dbReference type="Proteomes" id="UP000095287"/>
    </source>
</evidence>